<dbReference type="RefSeq" id="WP_265688614.1">
    <property type="nucleotide sequence ID" value="NZ_JAKRRX010000114.1"/>
</dbReference>
<feature type="chain" id="PRO_5040844469" description="Fimbrial protein" evidence="1">
    <location>
        <begin position="24"/>
        <end position="354"/>
    </location>
</feature>
<gene>
    <name evidence="2" type="ORF">MD483_16610</name>
</gene>
<name>A0A9X3HT80_9VIBR</name>
<organism evidence="2 3">
    <name type="scientific">Vibrio paucivorans</name>
    <dbReference type="NCBI Taxonomy" id="2829489"/>
    <lineage>
        <taxon>Bacteria</taxon>
        <taxon>Pseudomonadati</taxon>
        <taxon>Pseudomonadota</taxon>
        <taxon>Gammaproteobacteria</taxon>
        <taxon>Vibrionales</taxon>
        <taxon>Vibrionaceae</taxon>
        <taxon>Vibrio</taxon>
    </lineage>
</organism>
<proteinExistence type="predicted"/>
<evidence type="ECO:0000256" key="1">
    <source>
        <dbReference type="SAM" id="SignalP"/>
    </source>
</evidence>
<sequence>MNLLFKGILANCLVLPLALSVNAATLNGVIEGQSLRWQNAQQQGEWLTLTNWQPISGIEPTSEWIPGTFMTQPGSEIILSNSNGEQVQIPFTVAGLEYGLGQAADVFSLVPNGYLGGAVCADSELSATSAKVVGAQCVANQAYKTASSSLMYTPYQFVRPIYETNSEDIIAAFRDAGVGSGQYVGTTMVSPAYMFKSPTGTWTYRQASSVPMTVSLRYIAANLESVEVQGDGIIEPTYDTVNYTVSGETYFHVTAKGNFVQGVKLSFDDVDYSMEAGIDEALPLPYSISCIECEDTNVVNEGVLQLHDGETVVGKEQNESVSFKLRVHYDDVAGDRLETGQYRGEFNVYFEAAL</sequence>
<evidence type="ECO:0008006" key="4">
    <source>
        <dbReference type="Google" id="ProtNLM"/>
    </source>
</evidence>
<comment type="caution">
    <text evidence="2">The sequence shown here is derived from an EMBL/GenBank/DDBJ whole genome shotgun (WGS) entry which is preliminary data.</text>
</comment>
<dbReference type="Proteomes" id="UP001155586">
    <property type="component" value="Unassembled WGS sequence"/>
</dbReference>
<protein>
    <recommendedName>
        <fullName evidence="4">Fimbrial protein</fullName>
    </recommendedName>
</protein>
<feature type="signal peptide" evidence="1">
    <location>
        <begin position="1"/>
        <end position="23"/>
    </location>
</feature>
<dbReference type="EMBL" id="JAKRRX010000114">
    <property type="protein sequence ID" value="MCW8335439.1"/>
    <property type="molecule type" value="Genomic_DNA"/>
</dbReference>
<reference evidence="2" key="1">
    <citation type="submission" date="2022-02" db="EMBL/GenBank/DDBJ databases">
        <title>Vibrio sp. nov., a new bacterium isolated from Bohai sea, China.</title>
        <authorList>
            <person name="Yuan Y."/>
        </authorList>
    </citation>
    <scope>NUCLEOTIDE SEQUENCE</scope>
    <source>
        <strain evidence="2">DBSS07</strain>
    </source>
</reference>
<accession>A0A9X3HT80</accession>
<dbReference type="AlphaFoldDB" id="A0A9X3HT80"/>
<keyword evidence="1" id="KW-0732">Signal</keyword>
<keyword evidence="3" id="KW-1185">Reference proteome</keyword>
<evidence type="ECO:0000313" key="3">
    <source>
        <dbReference type="Proteomes" id="UP001155586"/>
    </source>
</evidence>
<evidence type="ECO:0000313" key="2">
    <source>
        <dbReference type="EMBL" id="MCW8335439.1"/>
    </source>
</evidence>